<protein>
    <recommendedName>
        <fullName evidence="3">Lipoprotein</fullName>
    </recommendedName>
</protein>
<evidence type="ECO:0000313" key="2">
    <source>
        <dbReference type="Proteomes" id="UP000578569"/>
    </source>
</evidence>
<dbReference type="RefSeq" id="WP_183932556.1">
    <property type="nucleotide sequence ID" value="NZ_JACICF010000001.1"/>
</dbReference>
<dbReference type="Proteomes" id="UP000578569">
    <property type="component" value="Unassembled WGS sequence"/>
</dbReference>
<sequence>MRPWHLAVMALLVSACEREEAQAVPGEAVEAAAAHDLSDRSALARHEGLYGASHADCDPDNLYMDEYVELFDQGFAYRGELSTLAEIMGGGRFRFTNSEGVSEVVEVDGEELVRSPDDRARRTVYLRCR</sequence>
<evidence type="ECO:0008006" key="3">
    <source>
        <dbReference type="Google" id="ProtNLM"/>
    </source>
</evidence>
<comment type="caution">
    <text evidence="1">The sequence shown here is derived from an EMBL/GenBank/DDBJ whole genome shotgun (WGS) entry which is preliminary data.</text>
</comment>
<name>A0A839YY57_9SPHN</name>
<dbReference type="EMBL" id="JACICF010000001">
    <property type="protein sequence ID" value="MBB3763248.1"/>
    <property type="molecule type" value="Genomic_DNA"/>
</dbReference>
<reference evidence="1 2" key="1">
    <citation type="submission" date="2020-08" db="EMBL/GenBank/DDBJ databases">
        <title>Genomic Encyclopedia of Type Strains, Phase IV (KMG-IV): sequencing the most valuable type-strain genomes for metagenomic binning, comparative biology and taxonomic classification.</title>
        <authorList>
            <person name="Goeker M."/>
        </authorList>
    </citation>
    <scope>NUCLEOTIDE SEQUENCE [LARGE SCALE GENOMIC DNA]</scope>
    <source>
        <strain evidence="1 2">DSM 24194</strain>
    </source>
</reference>
<dbReference type="AlphaFoldDB" id="A0A839YY57"/>
<dbReference type="PROSITE" id="PS51257">
    <property type="entry name" value="PROKAR_LIPOPROTEIN"/>
    <property type="match status" value="1"/>
</dbReference>
<accession>A0A839YY57</accession>
<proteinExistence type="predicted"/>
<evidence type="ECO:0000313" key="1">
    <source>
        <dbReference type="EMBL" id="MBB3763248.1"/>
    </source>
</evidence>
<keyword evidence="2" id="KW-1185">Reference proteome</keyword>
<organism evidence="1 2">
    <name type="scientific">Sphingomicrobium lutaoense</name>
    <dbReference type="NCBI Taxonomy" id="515949"/>
    <lineage>
        <taxon>Bacteria</taxon>
        <taxon>Pseudomonadati</taxon>
        <taxon>Pseudomonadota</taxon>
        <taxon>Alphaproteobacteria</taxon>
        <taxon>Sphingomonadales</taxon>
        <taxon>Sphingomonadaceae</taxon>
        <taxon>Sphingomicrobium</taxon>
    </lineage>
</organism>
<gene>
    <name evidence="1" type="ORF">FHS50_000271</name>
</gene>